<evidence type="ECO:0000313" key="1">
    <source>
        <dbReference type="EMBL" id="KAL0945939.1"/>
    </source>
</evidence>
<organism evidence="1 2">
    <name type="scientific">Hohenbuehelia grisea</name>
    <dbReference type="NCBI Taxonomy" id="104357"/>
    <lineage>
        <taxon>Eukaryota</taxon>
        <taxon>Fungi</taxon>
        <taxon>Dikarya</taxon>
        <taxon>Basidiomycota</taxon>
        <taxon>Agaricomycotina</taxon>
        <taxon>Agaricomycetes</taxon>
        <taxon>Agaricomycetidae</taxon>
        <taxon>Agaricales</taxon>
        <taxon>Pleurotineae</taxon>
        <taxon>Pleurotaceae</taxon>
        <taxon>Hohenbuehelia</taxon>
    </lineage>
</organism>
<dbReference type="EMBL" id="JASNQZ010000015">
    <property type="protein sequence ID" value="KAL0945939.1"/>
    <property type="molecule type" value="Genomic_DNA"/>
</dbReference>
<evidence type="ECO:0000313" key="2">
    <source>
        <dbReference type="Proteomes" id="UP001556367"/>
    </source>
</evidence>
<accession>A0ABR3IRN7</accession>
<protein>
    <submittedName>
        <fullName evidence="1">Uncharacterized protein</fullName>
    </submittedName>
</protein>
<name>A0ABR3IRN7_9AGAR</name>
<reference evidence="2" key="1">
    <citation type="submission" date="2024-06" db="EMBL/GenBank/DDBJ databases">
        <title>Multi-omics analyses provide insights into the biosynthesis of the anticancer antibiotic pleurotin in Hohenbuehelia grisea.</title>
        <authorList>
            <person name="Weaver J.A."/>
            <person name="Alberti F."/>
        </authorList>
    </citation>
    <scope>NUCLEOTIDE SEQUENCE [LARGE SCALE GENOMIC DNA]</scope>
    <source>
        <strain evidence="2">T-177</strain>
    </source>
</reference>
<proteinExistence type="predicted"/>
<dbReference type="Proteomes" id="UP001556367">
    <property type="component" value="Unassembled WGS sequence"/>
</dbReference>
<keyword evidence="2" id="KW-1185">Reference proteome</keyword>
<sequence>MVIGDTCLPSMAGSGPRIPPLWTRIILLFNVSSDFAEVCLARAQLAPLSLSYYERSSNWCPFTPGLQAKDAHAWDLAQRVLQKSNILHSVSLDTIDEAKLAHATGLLSPKASHLRKLQLTTSGQFILPDELQSQRVLLQTLQVINVDLSLTSTLINFSSSSLTTLHIHYGLYTVETIARALTGMYKLEDVVLVECIVESLESPYEEVPRNPWVLPNLQRIVIVSSFPTSIKLFDLIHHPAATSVSLFFISPFLNLDAESMEIPVEAEEMYFATLGRMLKRLHIADNPPSVAMKCTFFRESVIIVLMLTGAGSEFSSFYFNPPWLQLPGSMSRLCRPSKLLKICSLEVRVNGFE</sequence>
<gene>
    <name evidence="1" type="ORF">HGRIS_012218</name>
</gene>
<comment type="caution">
    <text evidence="1">The sequence shown here is derived from an EMBL/GenBank/DDBJ whole genome shotgun (WGS) entry which is preliminary data.</text>
</comment>